<name>A0AAD6TGJ2_9AGAR</name>
<dbReference type="AlphaFoldDB" id="A0AAD6TGJ2"/>
<dbReference type="EMBL" id="JARJCM010000004">
    <property type="protein sequence ID" value="KAJ7045779.1"/>
    <property type="molecule type" value="Genomic_DNA"/>
</dbReference>
<dbReference type="Proteomes" id="UP001218188">
    <property type="component" value="Unassembled WGS sequence"/>
</dbReference>
<proteinExistence type="predicted"/>
<sequence>MAELAQSDSQVPEPRVNLRDPDFYIEDGNVVLSAKDSTHTHTTYFRLHKGMLARASPIFRDMFTLSSPSAMEDYDGVPLVEMHDDAKDLRELIALLYDPPYISTILEGHDFTLRILGPARLANKYQIEWISKMVASQLEKRWPTTLQEWDAVAEEEEKISSYLKNATSVPDNLRRLPEPVSSILLARECDVTSILPFAFYHILAWPLDPTEQFLRWKVPQIDLLAPEDWRRMFLGQQRIQKWLGTLHTGDLTKTCQRGKHCDVIYIHLWYNIAQGVDFLSMTWLVAAKHLILDDIRACPECKQNFKDQIQVLRVDFFKKFPHFFQFSHDAEME</sequence>
<dbReference type="PROSITE" id="PS50097">
    <property type="entry name" value="BTB"/>
    <property type="match status" value="1"/>
</dbReference>
<protein>
    <recommendedName>
        <fullName evidence="1">BTB domain-containing protein</fullName>
    </recommendedName>
</protein>
<evidence type="ECO:0000313" key="3">
    <source>
        <dbReference type="Proteomes" id="UP001218188"/>
    </source>
</evidence>
<evidence type="ECO:0000313" key="2">
    <source>
        <dbReference type="EMBL" id="KAJ7045779.1"/>
    </source>
</evidence>
<organism evidence="2 3">
    <name type="scientific">Mycena alexandri</name>
    <dbReference type="NCBI Taxonomy" id="1745969"/>
    <lineage>
        <taxon>Eukaryota</taxon>
        <taxon>Fungi</taxon>
        <taxon>Dikarya</taxon>
        <taxon>Basidiomycota</taxon>
        <taxon>Agaricomycotina</taxon>
        <taxon>Agaricomycetes</taxon>
        <taxon>Agaricomycetidae</taxon>
        <taxon>Agaricales</taxon>
        <taxon>Marasmiineae</taxon>
        <taxon>Mycenaceae</taxon>
        <taxon>Mycena</taxon>
    </lineage>
</organism>
<accession>A0AAD6TGJ2</accession>
<reference evidence="2" key="1">
    <citation type="submission" date="2023-03" db="EMBL/GenBank/DDBJ databases">
        <title>Massive genome expansion in bonnet fungi (Mycena s.s.) driven by repeated elements and novel gene families across ecological guilds.</title>
        <authorList>
            <consortium name="Lawrence Berkeley National Laboratory"/>
            <person name="Harder C.B."/>
            <person name="Miyauchi S."/>
            <person name="Viragh M."/>
            <person name="Kuo A."/>
            <person name="Thoen E."/>
            <person name="Andreopoulos B."/>
            <person name="Lu D."/>
            <person name="Skrede I."/>
            <person name="Drula E."/>
            <person name="Henrissat B."/>
            <person name="Morin E."/>
            <person name="Kohler A."/>
            <person name="Barry K."/>
            <person name="LaButti K."/>
            <person name="Morin E."/>
            <person name="Salamov A."/>
            <person name="Lipzen A."/>
            <person name="Mereny Z."/>
            <person name="Hegedus B."/>
            <person name="Baldrian P."/>
            <person name="Stursova M."/>
            <person name="Weitz H."/>
            <person name="Taylor A."/>
            <person name="Grigoriev I.V."/>
            <person name="Nagy L.G."/>
            <person name="Martin F."/>
            <person name="Kauserud H."/>
        </authorList>
    </citation>
    <scope>NUCLEOTIDE SEQUENCE</scope>
    <source>
        <strain evidence="2">CBHHK200</strain>
    </source>
</reference>
<dbReference type="SUPFAM" id="SSF54695">
    <property type="entry name" value="POZ domain"/>
    <property type="match status" value="1"/>
</dbReference>
<dbReference type="SMART" id="SM00225">
    <property type="entry name" value="BTB"/>
    <property type="match status" value="1"/>
</dbReference>
<comment type="caution">
    <text evidence="2">The sequence shown here is derived from an EMBL/GenBank/DDBJ whole genome shotgun (WGS) entry which is preliminary data.</text>
</comment>
<feature type="domain" description="BTB" evidence="1">
    <location>
        <begin position="28"/>
        <end position="98"/>
    </location>
</feature>
<dbReference type="Gene3D" id="3.30.710.10">
    <property type="entry name" value="Potassium Channel Kv1.1, Chain A"/>
    <property type="match status" value="1"/>
</dbReference>
<dbReference type="InterPro" id="IPR011333">
    <property type="entry name" value="SKP1/BTB/POZ_sf"/>
</dbReference>
<keyword evidence="3" id="KW-1185">Reference proteome</keyword>
<dbReference type="Pfam" id="PF00651">
    <property type="entry name" value="BTB"/>
    <property type="match status" value="1"/>
</dbReference>
<gene>
    <name evidence="2" type="ORF">C8F04DRAFT_1025777</name>
</gene>
<evidence type="ECO:0000259" key="1">
    <source>
        <dbReference type="PROSITE" id="PS50097"/>
    </source>
</evidence>
<dbReference type="InterPro" id="IPR000210">
    <property type="entry name" value="BTB/POZ_dom"/>
</dbReference>